<evidence type="ECO:0000313" key="10">
    <source>
        <dbReference type="EMBL" id="AXV05232.1"/>
    </source>
</evidence>
<gene>
    <name evidence="6" type="primary">serS</name>
    <name evidence="10" type="ORF">DVS28_a0525</name>
</gene>
<proteinExistence type="inferred from homology"/>
<comment type="domain">
    <text evidence="6">Consists of two distinct domains, a catalytic core and a N-terminal extension that is involved in tRNA binding.</text>
</comment>
<feature type="binding site" evidence="6">
    <location>
        <begin position="238"/>
        <end position="240"/>
    </location>
    <ligand>
        <name>L-serine</name>
        <dbReference type="ChEBI" id="CHEBI:33384"/>
    </ligand>
</feature>
<dbReference type="PANTHER" id="PTHR11778">
    <property type="entry name" value="SERYL-TRNA SYNTHETASE"/>
    <property type="match status" value="1"/>
</dbReference>
<dbReference type="InterPro" id="IPR002317">
    <property type="entry name" value="Ser-tRNA-ligase_type_1"/>
</dbReference>
<evidence type="ECO:0000259" key="9">
    <source>
        <dbReference type="PROSITE" id="PS50862"/>
    </source>
</evidence>
<feature type="binding site" evidence="6">
    <location>
        <position position="285"/>
    </location>
    <ligand>
        <name>ATP</name>
        <dbReference type="ChEBI" id="CHEBI:30616"/>
    </ligand>
</feature>
<dbReference type="InterPro" id="IPR002314">
    <property type="entry name" value="aa-tRNA-synt_IIb"/>
</dbReference>
<evidence type="ECO:0000256" key="8">
    <source>
        <dbReference type="PIRSR" id="PIRSR001529-2"/>
    </source>
</evidence>
<dbReference type="GO" id="GO:0005524">
    <property type="term" value="F:ATP binding"/>
    <property type="evidence" value="ECO:0007669"/>
    <property type="project" value="UniProtKB-UniRule"/>
</dbReference>
<dbReference type="Proteomes" id="UP000264006">
    <property type="component" value="Chromosome"/>
</dbReference>
<keyword evidence="5 6" id="KW-0030">Aminoacyl-tRNA synthetase</keyword>
<dbReference type="PRINTS" id="PR00981">
    <property type="entry name" value="TRNASYNTHSER"/>
</dbReference>
<keyword evidence="6" id="KW-0963">Cytoplasm</keyword>
<dbReference type="GO" id="GO:0016260">
    <property type="term" value="P:selenocysteine biosynthetic process"/>
    <property type="evidence" value="ECO:0007669"/>
    <property type="project" value="UniProtKB-UniRule"/>
</dbReference>
<dbReference type="GO" id="GO:0004828">
    <property type="term" value="F:serine-tRNA ligase activity"/>
    <property type="evidence" value="ECO:0007669"/>
    <property type="project" value="UniProtKB-UniRule"/>
</dbReference>
<dbReference type="UniPathway" id="UPA00906">
    <property type="reaction ID" value="UER00895"/>
</dbReference>
<dbReference type="CDD" id="cd00770">
    <property type="entry name" value="SerRS_core"/>
    <property type="match status" value="1"/>
</dbReference>
<dbReference type="GO" id="GO:0006434">
    <property type="term" value="P:seryl-tRNA aminoacylation"/>
    <property type="evidence" value="ECO:0007669"/>
    <property type="project" value="UniProtKB-UniRule"/>
</dbReference>
<dbReference type="EMBL" id="CP031165">
    <property type="protein sequence ID" value="AXV05232.1"/>
    <property type="molecule type" value="Genomic_DNA"/>
</dbReference>
<comment type="function">
    <text evidence="6">Catalyzes the attachment of serine to tRNA(Ser). Is also able to aminoacylate tRNA(Sec) with serine, to form the misacylated tRNA L-seryl-tRNA(Sec), which will be further converted into selenocysteinyl-tRNA(Sec).</text>
</comment>
<dbReference type="EC" id="6.1.1.11" evidence="6"/>
<dbReference type="InterPro" id="IPR006195">
    <property type="entry name" value="aa-tRNA-synth_II"/>
</dbReference>
<dbReference type="GO" id="GO:0005737">
    <property type="term" value="C:cytoplasm"/>
    <property type="evidence" value="ECO:0007669"/>
    <property type="project" value="UniProtKB-SubCell"/>
</dbReference>
<keyword evidence="3 6" id="KW-0067">ATP-binding</keyword>
<protein>
    <recommendedName>
        <fullName evidence="6">Serine--tRNA ligase</fullName>
        <ecNumber evidence="6">6.1.1.11</ecNumber>
    </recommendedName>
    <alternativeName>
        <fullName evidence="6">Seryl-tRNA synthetase</fullName>
        <shortName evidence="6">SerRS</shortName>
    </alternativeName>
    <alternativeName>
        <fullName evidence="6">Seryl-tRNA(Ser/Sec) synthetase</fullName>
    </alternativeName>
</protein>
<comment type="similarity">
    <text evidence="6">Belongs to the class-II aminoacyl-tRNA synthetase family. Type-1 seryl-tRNA synthetase subfamily.</text>
</comment>
<dbReference type="PROSITE" id="PS50862">
    <property type="entry name" value="AA_TRNA_LIGASE_II"/>
    <property type="match status" value="1"/>
</dbReference>
<keyword evidence="2 6" id="KW-0547">Nucleotide-binding</keyword>
<dbReference type="Pfam" id="PF02403">
    <property type="entry name" value="Seryl_tRNA_N"/>
    <property type="match status" value="1"/>
</dbReference>
<dbReference type="SUPFAM" id="SSF46589">
    <property type="entry name" value="tRNA-binding arm"/>
    <property type="match status" value="1"/>
</dbReference>
<feature type="site" description="Important for serine binding" evidence="7">
    <location>
        <position position="390"/>
    </location>
</feature>
<evidence type="ECO:0000256" key="3">
    <source>
        <dbReference type="ARBA" id="ARBA00022840"/>
    </source>
</evidence>
<keyword evidence="1 6" id="KW-0436">Ligase</keyword>
<comment type="subcellular location">
    <subcellularLocation>
        <location evidence="6">Cytoplasm</location>
    </subcellularLocation>
</comment>
<comment type="pathway">
    <text evidence="6">Aminoacyl-tRNA biosynthesis; selenocysteinyl-tRNA(Sec) biosynthesis; L-seryl-tRNA(Sec) from L-serine and tRNA(Sec): step 1/1.</text>
</comment>
<dbReference type="PIRSF" id="PIRSF001529">
    <property type="entry name" value="Ser-tRNA-synth_IIa"/>
    <property type="match status" value="1"/>
</dbReference>
<sequence length="434" mass="47907">MSGDRIPSLLVIDLKALRTAPDDFRAPLARRGVSSATIDRLLEIDEQRRALMTQAQDLRAEQKQFGRRIGQATPEERPALIEESGTFSARIEALETDEAALEVEQNTILLTIPNVPHPEAPDGVDDEDAVEVQQFGDKPDFDFEPADHVALGEALGILDIERAVKVSGSRFAFLLGDAVFLEFALVRYAMDIIAGHGFTPVIPPVLTREEALFGTAFLPGSADQIYKVPEDDLYLVGTAEVPLAGMHMDEIFEADQLPLRYGGFSTCFRREAGTYGKDTSGIFRVHQFDKVEMFSWVTPEESWEEHERLRAIQTEVLSGLGLHGRVVDIAVGDLGDSAARKYDQEVWLPGQGRYRELTSASNCTDYQARRLKARYRTDDGTRTVHTLNGTACAVGRTIIAVLETHQQADGSIVLPDALVQMMGKERLVPVSPQG</sequence>
<comment type="catalytic activity">
    <reaction evidence="6">
        <text>tRNA(Ser) + L-serine + ATP = L-seryl-tRNA(Ser) + AMP + diphosphate + H(+)</text>
        <dbReference type="Rhea" id="RHEA:12292"/>
        <dbReference type="Rhea" id="RHEA-COMP:9669"/>
        <dbReference type="Rhea" id="RHEA-COMP:9703"/>
        <dbReference type="ChEBI" id="CHEBI:15378"/>
        <dbReference type="ChEBI" id="CHEBI:30616"/>
        <dbReference type="ChEBI" id="CHEBI:33019"/>
        <dbReference type="ChEBI" id="CHEBI:33384"/>
        <dbReference type="ChEBI" id="CHEBI:78442"/>
        <dbReference type="ChEBI" id="CHEBI:78533"/>
        <dbReference type="ChEBI" id="CHEBI:456215"/>
        <dbReference type="EC" id="6.1.1.11"/>
    </reaction>
</comment>
<organism evidence="10 11">
    <name type="scientific">Euzebya pacifica</name>
    <dbReference type="NCBI Taxonomy" id="1608957"/>
    <lineage>
        <taxon>Bacteria</taxon>
        <taxon>Bacillati</taxon>
        <taxon>Actinomycetota</taxon>
        <taxon>Nitriliruptoria</taxon>
        <taxon>Euzebyales</taxon>
    </lineage>
</organism>
<dbReference type="Gene3D" id="3.30.930.10">
    <property type="entry name" value="Bira Bifunctional Protein, Domain 2"/>
    <property type="match status" value="1"/>
</dbReference>
<evidence type="ECO:0000256" key="1">
    <source>
        <dbReference type="ARBA" id="ARBA00022598"/>
    </source>
</evidence>
<evidence type="ECO:0000256" key="7">
    <source>
        <dbReference type="PIRSR" id="PIRSR001529-1"/>
    </source>
</evidence>
<dbReference type="InterPro" id="IPR045864">
    <property type="entry name" value="aa-tRNA-synth_II/BPL/LPL"/>
</dbReference>
<keyword evidence="4 6" id="KW-0648">Protein biosynthesis</keyword>
<dbReference type="SUPFAM" id="SSF55681">
    <property type="entry name" value="Class II aaRS and biotin synthetases"/>
    <property type="match status" value="1"/>
</dbReference>
<dbReference type="InterPro" id="IPR010978">
    <property type="entry name" value="tRNA-bd_arm"/>
</dbReference>
<evidence type="ECO:0000256" key="5">
    <source>
        <dbReference type="ARBA" id="ARBA00023146"/>
    </source>
</evidence>
<feature type="binding site" evidence="8">
    <location>
        <begin position="285"/>
        <end position="288"/>
    </location>
    <ligand>
        <name>ATP</name>
        <dbReference type="ChEBI" id="CHEBI:30616"/>
    </ligand>
</feature>
<evidence type="ECO:0000256" key="4">
    <source>
        <dbReference type="ARBA" id="ARBA00022917"/>
    </source>
</evidence>
<feature type="binding site" evidence="7">
    <location>
        <position position="269"/>
    </location>
    <ligand>
        <name>L-serine</name>
        <dbReference type="ChEBI" id="CHEBI:33384"/>
    </ligand>
</feature>
<dbReference type="InterPro" id="IPR042103">
    <property type="entry name" value="SerRS_1_N_sf"/>
</dbReference>
<feature type="binding site" evidence="6 7">
    <location>
        <position position="292"/>
    </location>
    <ligand>
        <name>L-serine</name>
        <dbReference type="ChEBI" id="CHEBI:33384"/>
    </ligand>
</feature>
<comment type="subunit">
    <text evidence="6">Homodimer. The tRNA molecule binds across the dimer.</text>
</comment>
<feature type="binding site" evidence="7">
    <location>
        <position position="388"/>
    </location>
    <ligand>
        <name>L-serine</name>
        <dbReference type="ChEBI" id="CHEBI:33384"/>
    </ligand>
</feature>
<reference evidence="10 11" key="1">
    <citation type="submission" date="2018-09" db="EMBL/GenBank/DDBJ databases">
        <title>Complete genome sequence of Euzebya sp. DY32-46 isolated from seawater of Pacific Ocean.</title>
        <authorList>
            <person name="Xu L."/>
            <person name="Wu Y.-H."/>
            <person name="Xu X.-W."/>
        </authorList>
    </citation>
    <scope>NUCLEOTIDE SEQUENCE [LARGE SCALE GENOMIC DNA]</scope>
    <source>
        <strain evidence="10 11">DY32-46</strain>
    </source>
</reference>
<dbReference type="KEGG" id="euz:DVS28_a0525"/>
<evidence type="ECO:0000256" key="2">
    <source>
        <dbReference type="ARBA" id="ARBA00022741"/>
    </source>
</evidence>
<keyword evidence="11" id="KW-1185">Reference proteome</keyword>
<feature type="binding site" evidence="7">
    <location>
        <position position="238"/>
    </location>
    <ligand>
        <name>L-serine</name>
        <dbReference type="ChEBI" id="CHEBI:33384"/>
    </ligand>
</feature>
<dbReference type="Gene3D" id="1.10.287.40">
    <property type="entry name" value="Serine-tRNA synthetase, tRNA binding domain"/>
    <property type="match status" value="1"/>
</dbReference>
<evidence type="ECO:0000313" key="11">
    <source>
        <dbReference type="Proteomes" id="UP000264006"/>
    </source>
</evidence>
<feature type="binding site" evidence="6 8">
    <location>
        <begin position="269"/>
        <end position="271"/>
    </location>
    <ligand>
        <name>ATP</name>
        <dbReference type="ChEBI" id="CHEBI:30616"/>
    </ligand>
</feature>
<feature type="binding site" evidence="6 8">
    <location>
        <begin position="356"/>
        <end position="359"/>
    </location>
    <ligand>
        <name>ATP</name>
        <dbReference type="ChEBI" id="CHEBI:30616"/>
    </ligand>
</feature>
<name>A0A346XSN5_9ACTN</name>
<evidence type="ECO:0000256" key="6">
    <source>
        <dbReference type="HAMAP-Rule" id="MF_00176"/>
    </source>
</evidence>
<feature type="binding site" evidence="6">
    <location>
        <position position="390"/>
    </location>
    <ligand>
        <name>L-serine</name>
        <dbReference type="ChEBI" id="CHEBI:33384"/>
    </ligand>
</feature>
<dbReference type="NCBIfam" id="TIGR00414">
    <property type="entry name" value="serS"/>
    <property type="match status" value="1"/>
</dbReference>
<dbReference type="HAMAP" id="MF_00176">
    <property type="entry name" value="Ser_tRNA_synth_type1"/>
    <property type="match status" value="1"/>
</dbReference>
<dbReference type="InterPro" id="IPR015866">
    <property type="entry name" value="Ser-tRNA-synth_1_N"/>
</dbReference>
<accession>A0A346XSN5</accession>
<comment type="catalytic activity">
    <reaction evidence="6">
        <text>tRNA(Sec) + L-serine + ATP = L-seryl-tRNA(Sec) + AMP + diphosphate + H(+)</text>
        <dbReference type="Rhea" id="RHEA:42580"/>
        <dbReference type="Rhea" id="RHEA-COMP:9742"/>
        <dbReference type="Rhea" id="RHEA-COMP:10128"/>
        <dbReference type="ChEBI" id="CHEBI:15378"/>
        <dbReference type="ChEBI" id="CHEBI:30616"/>
        <dbReference type="ChEBI" id="CHEBI:33019"/>
        <dbReference type="ChEBI" id="CHEBI:33384"/>
        <dbReference type="ChEBI" id="CHEBI:78442"/>
        <dbReference type="ChEBI" id="CHEBI:78533"/>
        <dbReference type="ChEBI" id="CHEBI:456215"/>
        <dbReference type="EC" id="6.1.1.11"/>
    </reaction>
</comment>
<dbReference type="Pfam" id="PF00587">
    <property type="entry name" value="tRNA-synt_2b"/>
    <property type="match status" value="1"/>
</dbReference>
<feature type="domain" description="Aminoacyl-transfer RNA synthetases class-II family profile" evidence="9">
    <location>
        <begin position="185"/>
        <end position="415"/>
    </location>
</feature>
<dbReference type="InterPro" id="IPR033729">
    <property type="entry name" value="SerRS_core"/>
</dbReference>
<dbReference type="AlphaFoldDB" id="A0A346XSN5"/>